<evidence type="ECO:0000256" key="4">
    <source>
        <dbReference type="ARBA" id="ARBA00022989"/>
    </source>
</evidence>
<dbReference type="AlphaFoldDB" id="A0A0A8J3U9"/>
<evidence type="ECO:0000256" key="7">
    <source>
        <dbReference type="SAM" id="Phobius"/>
    </source>
</evidence>
<feature type="transmembrane region" description="Helical" evidence="7">
    <location>
        <begin position="178"/>
        <end position="199"/>
    </location>
</feature>
<evidence type="ECO:0000313" key="10">
    <source>
        <dbReference type="Proteomes" id="UP000254255"/>
    </source>
</evidence>
<protein>
    <recommendedName>
        <fullName evidence="6">Putative O-antigen transporter</fullName>
    </recommendedName>
</protein>
<keyword evidence="3 7" id="KW-0812">Transmembrane</keyword>
<sequence length="415" mass="45743">MSLIKNSFWNLCGYVLPAIVTLPALGIMGRKLGPELFGVFTLALAVVGYASIFDAGLTRAVIREVAIEKDNEENKLKIISSATVVIIYLSLAASLLLFFFSGHIALLLNISETFFHNVSVSLKILAASIPLFLITQIWLSILEGEERFGLLNIYKSITGAILAISPALFILIKPSLMYAIIGLVLARFLCFILAFIICYDKVLKAKLTIDIPTIKRLFMFGGWITVSNIISPVLSYFDRFIVSNQLGAANVAFYTAPSEIISRLSIIPGAFSRALFPRLANANNSVERYKTKRLITISLLIIITPIFCIGVLFSEKIMVLWMGASFFGEPGLVLSILLIGFIFNGLAQVPFASIQSRGHAKITAFVHLLELFPYLLLLFYLIKAHGVVGASIAWSVRMIVDYIALSLLDGKYINK</sequence>
<name>A0A0A8J3U9_ECOLX</name>
<evidence type="ECO:0000313" key="8">
    <source>
        <dbReference type="EMBL" id="BAQ00668.1"/>
    </source>
</evidence>
<dbReference type="PANTHER" id="PTHR30250">
    <property type="entry name" value="PST FAMILY PREDICTED COLANIC ACID TRANSPORTER"/>
    <property type="match status" value="1"/>
</dbReference>
<dbReference type="EMBL" id="UGET01000004">
    <property type="protein sequence ID" value="STL73355.1"/>
    <property type="molecule type" value="Genomic_DNA"/>
</dbReference>
<keyword evidence="5 7" id="KW-0472">Membrane</keyword>
<evidence type="ECO:0000256" key="5">
    <source>
        <dbReference type="ARBA" id="ARBA00023136"/>
    </source>
</evidence>
<dbReference type="CDD" id="cd13128">
    <property type="entry name" value="MATE_Wzx_like"/>
    <property type="match status" value="1"/>
</dbReference>
<dbReference type="InterPro" id="IPR002797">
    <property type="entry name" value="Polysacc_synth"/>
</dbReference>
<feature type="transmembrane region" description="Helical" evidence="7">
    <location>
        <begin position="78"/>
        <end position="100"/>
    </location>
</feature>
<accession>A0A0A8J3U9</accession>
<feature type="transmembrane region" description="Helical" evidence="7">
    <location>
        <begin position="319"/>
        <end position="343"/>
    </location>
</feature>
<organism evidence="8">
    <name type="scientific">Escherichia coli</name>
    <dbReference type="NCBI Taxonomy" id="562"/>
    <lineage>
        <taxon>Bacteria</taxon>
        <taxon>Pseudomonadati</taxon>
        <taxon>Pseudomonadota</taxon>
        <taxon>Gammaproteobacteria</taxon>
        <taxon>Enterobacterales</taxon>
        <taxon>Enterobacteriaceae</taxon>
        <taxon>Escherichia</taxon>
    </lineage>
</organism>
<dbReference type="InterPro" id="IPR050833">
    <property type="entry name" value="Poly_Biosynth_Transport"/>
</dbReference>
<dbReference type="PATRIC" id="fig|562.7966.peg.1411"/>
<evidence type="ECO:0000313" key="9">
    <source>
        <dbReference type="EMBL" id="STL73355.1"/>
    </source>
</evidence>
<dbReference type="Pfam" id="PF01943">
    <property type="entry name" value="Polysacc_synt"/>
    <property type="match status" value="1"/>
</dbReference>
<keyword evidence="2" id="KW-1003">Cell membrane</keyword>
<evidence type="ECO:0000256" key="2">
    <source>
        <dbReference type="ARBA" id="ARBA00022475"/>
    </source>
</evidence>
<proteinExistence type="predicted"/>
<feature type="transmembrane region" description="Helical" evidence="7">
    <location>
        <begin position="153"/>
        <end position="172"/>
    </location>
</feature>
<keyword evidence="4 7" id="KW-1133">Transmembrane helix</keyword>
<dbReference type="RefSeq" id="WP_057107515.1">
    <property type="nucleotide sequence ID" value="NZ_CAJSJF010000014.1"/>
</dbReference>
<evidence type="ECO:0000256" key="6">
    <source>
        <dbReference type="ARBA" id="ARBA00049738"/>
    </source>
</evidence>
<feature type="transmembrane region" description="Helical" evidence="7">
    <location>
        <begin position="36"/>
        <end position="57"/>
    </location>
</feature>
<gene>
    <name evidence="8" type="primary">wzx</name>
    <name evidence="9" type="ORF">NCTC13148_01633</name>
</gene>
<reference evidence="9 10" key="2">
    <citation type="submission" date="2018-06" db="EMBL/GenBank/DDBJ databases">
        <authorList>
            <consortium name="Pathogen Informatics"/>
            <person name="Doyle S."/>
        </authorList>
    </citation>
    <scope>NUCLEOTIDE SEQUENCE [LARGE SCALE GENOMIC DNA]</scope>
    <source>
        <strain evidence="9 10">NCTC13148</strain>
    </source>
</reference>
<dbReference type="Proteomes" id="UP000254255">
    <property type="component" value="Unassembled WGS sequence"/>
</dbReference>
<evidence type="ECO:0000256" key="3">
    <source>
        <dbReference type="ARBA" id="ARBA00022692"/>
    </source>
</evidence>
<comment type="subcellular location">
    <subcellularLocation>
        <location evidence="1">Cell membrane</location>
        <topology evidence="1">Multi-pass membrane protein</topology>
    </subcellularLocation>
</comment>
<dbReference type="GO" id="GO:0005886">
    <property type="term" value="C:plasma membrane"/>
    <property type="evidence" value="ECO:0007669"/>
    <property type="project" value="UniProtKB-SubCell"/>
</dbReference>
<evidence type="ECO:0000256" key="1">
    <source>
        <dbReference type="ARBA" id="ARBA00004651"/>
    </source>
</evidence>
<dbReference type="PANTHER" id="PTHR30250:SF11">
    <property type="entry name" value="O-ANTIGEN TRANSPORTER-RELATED"/>
    <property type="match status" value="1"/>
</dbReference>
<feature type="transmembrane region" description="Helical" evidence="7">
    <location>
        <begin position="120"/>
        <end position="141"/>
    </location>
</feature>
<reference evidence="8" key="1">
    <citation type="journal article" date="2014" name="DNA Res.">
        <title>A complete view of the genetic diversity of the Escherichia coli O-antigen biosynthesis gene cluster.</title>
        <authorList>
            <person name="Iguchi A."/>
            <person name="Iyoda S."/>
            <person name="Kikuchi T."/>
            <person name="Ogura Y."/>
            <person name="Katsura K."/>
            <person name="Ohnishi M."/>
            <person name="Hayashi T."/>
            <person name="Thomson N.R."/>
        </authorList>
    </citation>
    <scope>NUCLEOTIDE SEQUENCE</scope>
    <source>
        <strain evidence="8">F10018-41</strain>
    </source>
</reference>
<feature type="transmembrane region" description="Helical" evidence="7">
    <location>
        <begin position="294"/>
        <end position="313"/>
    </location>
</feature>
<dbReference type="EMBL" id="AB811602">
    <property type="protein sequence ID" value="BAQ00668.1"/>
    <property type="molecule type" value="Genomic_DNA"/>
</dbReference>